<dbReference type="Pfam" id="PF01381">
    <property type="entry name" value="HTH_3"/>
    <property type="match status" value="1"/>
</dbReference>
<feature type="domain" description="HTH cro/C1-type" evidence="2">
    <location>
        <begin position="19"/>
        <end position="73"/>
    </location>
</feature>
<dbReference type="PANTHER" id="PTHR46558:SF4">
    <property type="entry name" value="DNA-BIDING PHAGE PROTEIN"/>
    <property type="match status" value="1"/>
</dbReference>
<keyword evidence="4" id="KW-1185">Reference proteome</keyword>
<comment type="caution">
    <text evidence="3">The sequence shown here is derived from an EMBL/GenBank/DDBJ whole genome shotgun (WGS) entry which is preliminary data.</text>
</comment>
<evidence type="ECO:0000256" key="1">
    <source>
        <dbReference type="ARBA" id="ARBA00023125"/>
    </source>
</evidence>
<accession>A0ABT2T423</accession>
<dbReference type="Gene3D" id="1.10.260.40">
    <property type="entry name" value="lambda repressor-like DNA-binding domains"/>
    <property type="match status" value="1"/>
</dbReference>
<evidence type="ECO:0000313" key="3">
    <source>
        <dbReference type="EMBL" id="MCU6744786.1"/>
    </source>
</evidence>
<dbReference type="RefSeq" id="WP_118798012.1">
    <property type="nucleotide sequence ID" value="NZ_JAOQKJ010000007.1"/>
</dbReference>
<dbReference type="SUPFAM" id="SSF47413">
    <property type="entry name" value="lambda repressor-like DNA-binding domains"/>
    <property type="match status" value="1"/>
</dbReference>
<organism evidence="3 4">
    <name type="scientific">Suilimivivens aceti</name>
    <dbReference type="NCBI Taxonomy" id="2981774"/>
    <lineage>
        <taxon>Bacteria</taxon>
        <taxon>Bacillati</taxon>
        <taxon>Bacillota</taxon>
        <taxon>Clostridia</taxon>
        <taxon>Lachnospirales</taxon>
        <taxon>Lachnospiraceae</taxon>
        <taxon>Suilimivivens</taxon>
    </lineage>
</organism>
<name>A0ABT2T423_9FIRM</name>
<dbReference type="EMBL" id="JAOQKJ010000007">
    <property type="protein sequence ID" value="MCU6744786.1"/>
    <property type="molecule type" value="Genomic_DNA"/>
</dbReference>
<reference evidence="3 4" key="1">
    <citation type="journal article" date="2021" name="ISME Commun">
        <title>Automated analysis of genomic sequences facilitates high-throughput and comprehensive description of bacteria.</title>
        <authorList>
            <person name="Hitch T.C.A."/>
        </authorList>
    </citation>
    <scope>NUCLEOTIDE SEQUENCE [LARGE SCALE GENOMIC DNA]</scope>
    <source>
        <strain evidence="3 4">Sanger_18</strain>
    </source>
</reference>
<sequence length="128" mass="14381">MLNGGETVTVNYEDLGKRIRRKRSENHISQAALAEMIQVSVQHMSNVENAKTKASLETVIEIANALDCSLDELVCGSLKKQSRQIYQDEVALLLEVMPDSELKIMPDVLKNIDYIYRTGVKSAQKEND</sequence>
<dbReference type="SMART" id="SM00530">
    <property type="entry name" value="HTH_XRE"/>
    <property type="match status" value="1"/>
</dbReference>
<protein>
    <submittedName>
        <fullName evidence="3">Helix-turn-helix domain-containing protein</fullName>
    </submittedName>
</protein>
<dbReference type="CDD" id="cd00093">
    <property type="entry name" value="HTH_XRE"/>
    <property type="match status" value="1"/>
</dbReference>
<dbReference type="PANTHER" id="PTHR46558">
    <property type="entry name" value="TRACRIPTIONAL REGULATORY PROTEIN-RELATED-RELATED"/>
    <property type="match status" value="1"/>
</dbReference>
<dbReference type="InterPro" id="IPR001387">
    <property type="entry name" value="Cro/C1-type_HTH"/>
</dbReference>
<dbReference type="InterPro" id="IPR010982">
    <property type="entry name" value="Lambda_DNA-bd_dom_sf"/>
</dbReference>
<dbReference type="Proteomes" id="UP001652432">
    <property type="component" value="Unassembled WGS sequence"/>
</dbReference>
<keyword evidence="1" id="KW-0238">DNA-binding</keyword>
<gene>
    <name evidence="3" type="ORF">OCV77_09785</name>
</gene>
<evidence type="ECO:0000313" key="4">
    <source>
        <dbReference type="Proteomes" id="UP001652432"/>
    </source>
</evidence>
<proteinExistence type="predicted"/>
<dbReference type="PROSITE" id="PS50943">
    <property type="entry name" value="HTH_CROC1"/>
    <property type="match status" value="1"/>
</dbReference>
<evidence type="ECO:0000259" key="2">
    <source>
        <dbReference type="PROSITE" id="PS50943"/>
    </source>
</evidence>